<dbReference type="InterPro" id="IPR000073">
    <property type="entry name" value="AB_hydrolase_1"/>
</dbReference>
<dbReference type="InterPro" id="IPR016032">
    <property type="entry name" value="Sig_transdc_resp-reg_C-effctor"/>
</dbReference>
<dbReference type="Gene3D" id="1.10.10.10">
    <property type="entry name" value="Winged helix-like DNA-binding domain superfamily/Winged helix DNA-binding domain"/>
    <property type="match status" value="1"/>
</dbReference>
<comment type="caution">
    <text evidence="2">The sequence shown here is derived from an EMBL/GenBank/DDBJ whole genome shotgun (WGS) entry which is preliminary data.</text>
</comment>
<dbReference type="SMART" id="SM00421">
    <property type="entry name" value="HTH_LUXR"/>
    <property type="match status" value="1"/>
</dbReference>
<dbReference type="Pfam" id="PF00196">
    <property type="entry name" value="GerE"/>
    <property type="match status" value="1"/>
</dbReference>
<keyword evidence="2" id="KW-0378">Hydrolase</keyword>
<accession>A0ABS5EM95</accession>
<reference evidence="3" key="1">
    <citation type="journal article" date="2021" name="Syst. Appl. Microbiol.">
        <title>Roseomonas hellenica sp. nov., isolated from roots of wild-growing Alkanna tinctoria.</title>
        <authorList>
            <person name="Rat A."/>
            <person name="Naranjo H.D."/>
            <person name="Lebbe L."/>
            <person name="Cnockaert M."/>
            <person name="Krigas N."/>
            <person name="Grigoriadou K."/>
            <person name="Maloupa E."/>
            <person name="Willems A."/>
        </authorList>
    </citation>
    <scope>NUCLEOTIDE SEQUENCE [LARGE SCALE GENOMIC DNA]</scope>
    <source>
        <strain evidence="3">LMG 31159</strain>
    </source>
</reference>
<sequence>MEADRAISAPQAATDFGTALLLARQSMTHWIHKVHAGADATLGLDDTSSQPRPEDVLHPNDRIQLLIDRNGRVIHANDAAKRCLDDEGPWLDAASVRAVWPQAEILPTPLRLRLGDRQILLIAKPSPIHGTIMVEEPAAAWSATVVRQVAATFCLTPREADILRALGDGEDIAAIAMQAGRSEGTVRQQVKAILGKLRVGSQAQAVALLLAFAASPDLSSDIHPGGGITAETTTDSTGRRIAFRRFGTAGGAPVLLLHGALFGVGALLQERQVAAALGLDIIAPERPGYGGTKPPSQGADIAAAIVADVRSVLAALGIGRVVVLAHDVGTAAAFRLAAESPDLVAGIVAAPATPPMRGWSQTADMPPSHRVHAWASQHMPRLMDHFISLGIRHVQRHGLSSLPGLVFGGCAHDRDAWLQPSCRASLRDGHDLIMAGSAAGFRDDMQLTNQDWSALACRVDCPAHLLHGLLSRTVSKQAVGALGASLAQGRVEVVAEAGHTLPLTHAVLVLRRVADMAERAAG</sequence>
<evidence type="ECO:0000259" key="1">
    <source>
        <dbReference type="PROSITE" id="PS50043"/>
    </source>
</evidence>
<keyword evidence="3" id="KW-1185">Reference proteome</keyword>
<feature type="domain" description="HTH luxR-type" evidence="1">
    <location>
        <begin position="148"/>
        <end position="213"/>
    </location>
</feature>
<dbReference type="InterPro" id="IPR036388">
    <property type="entry name" value="WH-like_DNA-bd_sf"/>
</dbReference>
<dbReference type="EMBL" id="JAAEDI010000024">
    <property type="protein sequence ID" value="MBR0652085.1"/>
    <property type="molecule type" value="Genomic_DNA"/>
</dbReference>
<proteinExistence type="predicted"/>
<dbReference type="InterPro" id="IPR050266">
    <property type="entry name" value="AB_hydrolase_sf"/>
</dbReference>
<dbReference type="RefSeq" id="WP_211870800.1">
    <property type="nucleotide sequence ID" value="NZ_JAAEDI010000024.1"/>
</dbReference>
<dbReference type="Gene3D" id="3.40.50.1820">
    <property type="entry name" value="alpha/beta hydrolase"/>
    <property type="match status" value="1"/>
</dbReference>
<dbReference type="PANTHER" id="PTHR43798">
    <property type="entry name" value="MONOACYLGLYCEROL LIPASE"/>
    <property type="match status" value="1"/>
</dbReference>
<dbReference type="PANTHER" id="PTHR43798:SF5">
    <property type="entry name" value="MONOACYLGLYCEROL LIPASE ABHD6"/>
    <property type="match status" value="1"/>
</dbReference>
<dbReference type="SUPFAM" id="SSF53474">
    <property type="entry name" value="alpha/beta-Hydrolases"/>
    <property type="match status" value="1"/>
</dbReference>
<organism evidence="2 3">
    <name type="scientific">Neoroseomonas terrae</name>
    <dbReference type="NCBI Taxonomy" id="424799"/>
    <lineage>
        <taxon>Bacteria</taxon>
        <taxon>Pseudomonadati</taxon>
        <taxon>Pseudomonadota</taxon>
        <taxon>Alphaproteobacteria</taxon>
        <taxon>Acetobacterales</taxon>
        <taxon>Acetobacteraceae</taxon>
        <taxon>Neoroseomonas</taxon>
    </lineage>
</organism>
<dbReference type="InterPro" id="IPR029058">
    <property type="entry name" value="AB_hydrolase_fold"/>
</dbReference>
<name>A0ABS5EM95_9PROT</name>
<evidence type="ECO:0000313" key="2">
    <source>
        <dbReference type="EMBL" id="MBR0652085.1"/>
    </source>
</evidence>
<dbReference type="CDD" id="cd06170">
    <property type="entry name" value="LuxR_C_like"/>
    <property type="match status" value="1"/>
</dbReference>
<evidence type="ECO:0000313" key="3">
    <source>
        <dbReference type="Proteomes" id="UP000698752"/>
    </source>
</evidence>
<dbReference type="Pfam" id="PF00561">
    <property type="entry name" value="Abhydrolase_1"/>
    <property type="match status" value="1"/>
</dbReference>
<gene>
    <name evidence="2" type="ORF">GXW78_20680</name>
</gene>
<dbReference type="GO" id="GO:0016787">
    <property type="term" value="F:hydrolase activity"/>
    <property type="evidence" value="ECO:0007669"/>
    <property type="project" value="UniProtKB-KW"/>
</dbReference>
<dbReference type="Proteomes" id="UP000698752">
    <property type="component" value="Unassembled WGS sequence"/>
</dbReference>
<dbReference type="PROSITE" id="PS50043">
    <property type="entry name" value="HTH_LUXR_2"/>
    <property type="match status" value="1"/>
</dbReference>
<protein>
    <submittedName>
        <fullName evidence="2">Alpha/beta fold hydrolase</fullName>
    </submittedName>
</protein>
<dbReference type="InterPro" id="IPR000792">
    <property type="entry name" value="Tscrpt_reg_LuxR_C"/>
</dbReference>
<dbReference type="SUPFAM" id="SSF46894">
    <property type="entry name" value="C-terminal effector domain of the bipartite response regulators"/>
    <property type="match status" value="1"/>
</dbReference>